<keyword evidence="2" id="KW-0472">Membrane</keyword>
<dbReference type="Proteomes" id="UP000486602">
    <property type="component" value="Unassembled WGS sequence"/>
</dbReference>
<dbReference type="InterPro" id="IPR025665">
    <property type="entry name" value="Beta-barrel_OMP_2"/>
</dbReference>
<dbReference type="Gene3D" id="2.40.160.20">
    <property type="match status" value="1"/>
</dbReference>
<feature type="transmembrane region" description="Helical" evidence="2">
    <location>
        <begin position="76"/>
        <end position="96"/>
    </location>
</feature>
<evidence type="ECO:0000313" key="4">
    <source>
        <dbReference type="EMBL" id="NEN24382.1"/>
    </source>
</evidence>
<evidence type="ECO:0000313" key="5">
    <source>
        <dbReference type="Proteomes" id="UP000486602"/>
    </source>
</evidence>
<dbReference type="InterPro" id="IPR011250">
    <property type="entry name" value="OMP/PagP_B-barrel"/>
</dbReference>
<evidence type="ECO:0000259" key="3">
    <source>
        <dbReference type="Pfam" id="PF13568"/>
    </source>
</evidence>
<dbReference type="RefSeq" id="WP_163285777.1">
    <property type="nucleotide sequence ID" value="NZ_JAAGVY010000025.1"/>
</dbReference>
<sequence>MKEQSQNSNLNKKFEDFSYPVDDTNWDAISARIPSGSGVGFLGEKFSAHSVSPSRNVWRGIEATLRPSSRKRFAGWWWYGAAAAVLLFGYFAFLQFNAPENQSQIAGKHSETRMDVKKDSETAKPDTESIGSETNNIESNSTSAEANTSITTATNKPKSEKSNSRPDNAHSGSTGQVSLADKKIAGRETELTIPENGLVNGNTSKTPTRVKRILPTKIIGIDPEIDFPVLTAALAGEIKTVEPANLSADHKKQKSSPFYDGTETTSENQFAILAGSQLAFAGSGDMDMAEANNFDVASGFSPGSEIGTADSSVPTSLTYSTPIYYGVNGEIKFWKRLSAGLGLGYLRMQTTAESKYGLQTLAKETESKYLSIPVYLKFNFVDKPKFTAYTTAGNAIDLLIWQKTTETFFDGQTTESRSVSDEPKGNQANLYAGLGMSFKFTKHLGLFAEGSLMRYYSITGSNFYSQQNLWPGMRFGALISF</sequence>
<keyword evidence="5" id="KW-1185">Reference proteome</keyword>
<accession>A0A7K3WU14</accession>
<gene>
    <name evidence="4" type="ORF">G3O08_12795</name>
</gene>
<reference evidence="4 5" key="1">
    <citation type="submission" date="2020-02" db="EMBL/GenBank/DDBJ databases">
        <title>Out from the shadows clarifying the taxonomy of the family Cryomorphaceae and related taxa by utilizing the GTDB taxonomic framework.</title>
        <authorList>
            <person name="Bowman J.P."/>
        </authorList>
    </citation>
    <scope>NUCLEOTIDE SEQUENCE [LARGE SCALE GENOMIC DNA]</scope>
    <source>
        <strain evidence="4 5">QSSC 1-22</strain>
    </source>
</reference>
<organism evidence="4 5">
    <name type="scientific">Cryomorpha ignava</name>
    <dbReference type="NCBI Taxonomy" id="101383"/>
    <lineage>
        <taxon>Bacteria</taxon>
        <taxon>Pseudomonadati</taxon>
        <taxon>Bacteroidota</taxon>
        <taxon>Flavobacteriia</taxon>
        <taxon>Flavobacteriales</taxon>
        <taxon>Cryomorphaceae</taxon>
        <taxon>Cryomorpha</taxon>
    </lineage>
</organism>
<evidence type="ECO:0000256" key="2">
    <source>
        <dbReference type="SAM" id="Phobius"/>
    </source>
</evidence>
<dbReference type="Pfam" id="PF13568">
    <property type="entry name" value="OMP_b-brl_2"/>
    <property type="match status" value="1"/>
</dbReference>
<feature type="region of interest" description="Disordered" evidence="1">
    <location>
        <begin position="105"/>
        <end position="181"/>
    </location>
</feature>
<protein>
    <submittedName>
        <fullName evidence="4">PorT family protein</fullName>
    </submittedName>
</protein>
<keyword evidence="2" id="KW-0812">Transmembrane</keyword>
<feature type="compositionally biased region" description="Basic and acidic residues" evidence="1">
    <location>
        <begin position="157"/>
        <end position="168"/>
    </location>
</feature>
<dbReference type="SUPFAM" id="SSF56925">
    <property type="entry name" value="OMPA-like"/>
    <property type="match status" value="1"/>
</dbReference>
<keyword evidence="2" id="KW-1133">Transmembrane helix</keyword>
<feature type="domain" description="Outer membrane protein beta-barrel" evidence="3">
    <location>
        <begin position="315"/>
        <end position="448"/>
    </location>
</feature>
<dbReference type="EMBL" id="JAAGVY010000025">
    <property type="protein sequence ID" value="NEN24382.1"/>
    <property type="molecule type" value="Genomic_DNA"/>
</dbReference>
<feature type="compositionally biased region" description="Basic and acidic residues" evidence="1">
    <location>
        <begin position="108"/>
        <end position="127"/>
    </location>
</feature>
<name>A0A7K3WU14_9FLAO</name>
<comment type="caution">
    <text evidence="4">The sequence shown here is derived from an EMBL/GenBank/DDBJ whole genome shotgun (WGS) entry which is preliminary data.</text>
</comment>
<dbReference type="AlphaFoldDB" id="A0A7K3WU14"/>
<proteinExistence type="predicted"/>
<evidence type="ECO:0000256" key="1">
    <source>
        <dbReference type="SAM" id="MobiDB-lite"/>
    </source>
</evidence>
<feature type="compositionally biased region" description="Low complexity" evidence="1">
    <location>
        <begin position="128"/>
        <end position="147"/>
    </location>
</feature>